<dbReference type="InterPro" id="IPR013087">
    <property type="entry name" value="Znf_C2H2_type"/>
</dbReference>
<evidence type="ECO:0000256" key="2">
    <source>
        <dbReference type="ARBA" id="ARBA00022737"/>
    </source>
</evidence>
<dbReference type="EMBL" id="JASBNA010000002">
    <property type="protein sequence ID" value="KAK7695232.1"/>
    <property type="molecule type" value="Genomic_DNA"/>
</dbReference>
<comment type="caution">
    <text evidence="8">The sequence shown here is derived from an EMBL/GenBank/DDBJ whole genome shotgun (WGS) entry which is preliminary data.</text>
</comment>
<keyword evidence="9" id="KW-1185">Reference proteome</keyword>
<dbReference type="PANTHER" id="PTHR14003:SF19">
    <property type="entry name" value="YY2 TRANSCRIPTION FACTOR"/>
    <property type="match status" value="1"/>
</dbReference>
<dbReference type="PROSITE" id="PS00028">
    <property type="entry name" value="ZINC_FINGER_C2H2_1"/>
    <property type="match status" value="2"/>
</dbReference>
<accession>A0AAW0GXZ4</accession>
<keyword evidence="1" id="KW-0479">Metal-binding</keyword>
<feature type="compositionally biased region" description="Low complexity" evidence="6">
    <location>
        <begin position="1"/>
        <end position="23"/>
    </location>
</feature>
<keyword evidence="2" id="KW-0677">Repeat</keyword>
<feature type="compositionally biased region" description="Basic and acidic residues" evidence="6">
    <location>
        <begin position="158"/>
        <end position="167"/>
    </location>
</feature>
<evidence type="ECO:0000256" key="3">
    <source>
        <dbReference type="ARBA" id="ARBA00022771"/>
    </source>
</evidence>
<dbReference type="GO" id="GO:0000978">
    <property type="term" value="F:RNA polymerase II cis-regulatory region sequence-specific DNA binding"/>
    <property type="evidence" value="ECO:0007669"/>
    <property type="project" value="TreeGrafter"/>
</dbReference>
<evidence type="ECO:0000256" key="4">
    <source>
        <dbReference type="ARBA" id="ARBA00022833"/>
    </source>
</evidence>
<name>A0AAW0GXZ4_9APHY</name>
<dbReference type="GO" id="GO:0031519">
    <property type="term" value="C:PcG protein complex"/>
    <property type="evidence" value="ECO:0007669"/>
    <property type="project" value="TreeGrafter"/>
</dbReference>
<feature type="region of interest" description="Disordered" evidence="6">
    <location>
        <begin position="1"/>
        <end position="44"/>
    </location>
</feature>
<dbReference type="GO" id="GO:0005667">
    <property type="term" value="C:transcription regulator complex"/>
    <property type="evidence" value="ECO:0007669"/>
    <property type="project" value="TreeGrafter"/>
</dbReference>
<gene>
    <name evidence="8" type="ORF">QCA50_002422</name>
</gene>
<evidence type="ECO:0000313" key="8">
    <source>
        <dbReference type="EMBL" id="KAK7695232.1"/>
    </source>
</evidence>
<proteinExistence type="predicted"/>
<dbReference type="SUPFAM" id="SSF57667">
    <property type="entry name" value="beta-beta-alpha zinc fingers"/>
    <property type="match status" value="1"/>
</dbReference>
<dbReference type="AlphaFoldDB" id="A0AAW0GXZ4"/>
<dbReference type="Proteomes" id="UP001385951">
    <property type="component" value="Unassembled WGS sequence"/>
</dbReference>
<reference evidence="8 9" key="1">
    <citation type="submission" date="2022-09" db="EMBL/GenBank/DDBJ databases">
        <authorList>
            <person name="Palmer J.M."/>
        </authorList>
    </citation>
    <scope>NUCLEOTIDE SEQUENCE [LARGE SCALE GENOMIC DNA]</scope>
    <source>
        <strain evidence="8 9">DSM 7382</strain>
    </source>
</reference>
<dbReference type="PANTHER" id="PTHR14003">
    <property type="entry name" value="TRANSCRIPTIONAL REPRESSOR PROTEIN YY"/>
    <property type="match status" value="1"/>
</dbReference>
<feature type="domain" description="C2H2-type" evidence="7">
    <location>
        <begin position="117"/>
        <end position="146"/>
    </location>
</feature>
<dbReference type="FunFam" id="3.30.160.60:FF:002343">
    <property type="entry name" value="Zinc finger protein 33A"/>
    <property type="match status" value="1"/>
</dbReference>
<keyword evidence="3 5" id="KW-0863">Zinc-finger</keyword>
<evidence type="ECO:0000259" key="7">
    <source>
        <dbReference type="PROSITE" id="PS50157"/>
    </source>
</evidence>
<dbReference type="SMART" id="SM00355">
    <property type="entry name" value="ZnF_C2H2"/>
    <property type="match status" value="2"/>
</dbReference>
<sequence>MASPSSTPGESSSSRSSPETLSLHPLQTSISHGHHQNGFPPHYSGAFATDGLGIPAAAASSLTKKARGRHVPTKQALLEPGKRRSFTCSEQGCGKVFSRAEHLRRHVRSIHMDEKPFKCEEPNCGKRFTRRDNLLQHQRCHRTSSDPQNISWDNKPGPLERVHHTHDPPSAASSSMGVLLPSPLTTNPMPIPSPPPQTAGSSVVPNKPPTPPQPEVTMSQAPSTGTAPPPEVQHFTHVHAAQPPPSIPTNHTNHAHPSHSPSLPFQEYHPPPIHHLHEISQPNYLPCFHGDTHSHVHATGMEPRFVHVTVPIGDMSYHWTALQQGR</sequence>
<evidence type="ECO:0000256" key="1">
    <source>
        <dbReference type="ARBA" id="ARBA00022723"/>
    </source>
</evidence>
<dbReference type="GO" id="GO:0008270">
    <property type="term" value="F:zinc ion binding"/>
    <property type="evidence" value="ECO:0007669"/>
    <property type="project" value="UniProtKB-KW"/>
</dbReference>
<organism evidence="8 9">
    <name type="scientific">Cerrena zonata</name>
    <dbReference type="NCBI Taxonomy" id="2478898"/>
    <lineage>
        <taxon>Eukaryota</taxon>
        <taxon>Fungi</taxon>
        <taxon>Dikarya</taxon>
        <taxon>Basidiomycota</taxon>
        <taxon>Agaricomycotina</taxon>
        <taxon>Agaricomycetes</taxon>
        <taxon>Polyporales</taxon>
        <taxon>Cerrenaceae</taxon>
        <taxon>Cerrena</taxon>
    </lineage>
</organism>
<keyword evidence="4" id="KW-0862">Zinc</keyword>
<dbReference type="InterPro" id="IPR036236">
    <property type="entry name" value="Znf_C2H2_sf"/>
</dbReference>
<dbReference type="Pfam" id="PF00096">
    <property type="entry name" value="zf-C2H2"/>
    <property type="match status" value="2"/>
</dbReference>
<evidence type="ECO:0000256" key="5">
    <source>
        <dbReference type="PROSITE-ProRule" id="PRU00042"/>
    </source>
</evidence>
<evidence type="ECO:0000256" key="6">
    <source>
        <dbReference type="SAM" id="MobiDB-lite"/>
    </source>
</evidence>
<feature type="region of interest" description="Disordered" evidence="6">
    <location>
        <begin position="139"/>
        <end position="266"/>
    </location>
</feature>
<dbReference type="GO" id="GO:0000785">
    <property type="term" value="C:chromatin"/>
    <property type="evidence" value="ECO:0007669"/>
    <property type="project" value="TreeGrafter"/>
</dbReference>
<protein>
    <recommendedName>
        <fullName evidence="7">C2H2-type domain-containing protein</fullName>
    </recommendedName>
</protein>
<feature type="domain" description="C2H2-type" evidence="7">
    <location>
        <begin position="86"/>
        <end position="116"/>
    </location>
</feature>
<dbReference type="PROSITE" id="PS50157">
    <property type="entry name" value="ZINC_FINGER_C2H2_2"/>
    <property type="match status" value="2"/>
</dbReference>
<feature type="compositionally biased region" description="Polar residues" evidence="6">
    <location>
        <begin position="216"/>
        <end position="226"/>
    </location>
</feature>
<dbReference type="GO" id="GO:0000981">
    <property type="term" value="F:DNA-binding transcription factor activity, RNA polymerase II-specific"/>
    <property type="evidence" value="ECO:0007669"/>
    <property type="project" value="TreeGrafter"/>
</dbReference>
<dbReference type="Gene3D" id="3.30.160.60">
    <property type="entry name" value="Classic Zinc Finger"/>
    <property type="match status" value="2"/>
</dbReference>
<evidence type="ECO:0000313" key="9">
    <source>
        <dbReference type="Proteomes" id="UP001385951"/>
    </source>
</evidence>